<keyword evidence="4 9" id="KW-0479">Metal-binding</keyword>
<dbReference type="Gene3D" id="3.40.50.970">
    <property type="match status" value="2"/>
</dbReference>
<evidence type="ECO:0000256" key="5">
    <source>
        <dbReference type="ARBA" id="ARBA00022793"/>
    </source>
</evidence>
<accession>D4GJG2</accession>
<evidence type="ECO:0000256" key="8">
    <source>
        <dbReference type="ARBA" id="ARBA00023239"/>
    </source>
</evidence>
<comment type="similarity">
    <text evidence="3 10">Belongs to the TPP enzyme family.</text>
</comment>
<dbReference type="SUPFAM" id="SSF52467">
    <property type="entry name" value="DHS-like NAD/FAD-binding domain"/>
    <property type="match status" value="1"/>
</dbReference>
<dbReference type="FunFam" id="3.40.50.970:FF:000024">
    <property type="entry name" value="Pyruvate decarboxylase isozyme"/>
    <property type="match status" value="1"/>
</dbReference>
<evidence type="ECO:0000256" key="2">
    <source>
        <dbReference type="ARBA" id="ARBA00001964"/>
    </source>
</evidence>
<feature type="binding site" evidence="9">
    <location>
        <position position="486"/>
    </location>
    <ligand>
        <name>Mg(2+)</name>
        <dbReference type="ChEBI" id="CHEBI:18420"/>
    </ligand>
</feature>
<dbReference type="PANTHER" id="PTHR43452:SF30">
    <property type="entry name" value="PYRUVATE DECARBOXYLASE ISOZYME 1-RELATED"/>
    <property type="match status" value="1"/>
</dbReference>
<feature type="domain" description="Thiamine pyrophosphate enzyme N-terminal TPP-binding" evidence="13">
    <location>
        <begin position="29"/>
        <end position="132"/>
    </location>
</feature>
<dbReference type="GO" id="GO:0030976">
    <property type="term" value="F:thiamine pyrophosphate binding"/>
    <property type="evidence" value="ECO:0007669"/>
    <property type="project" value="InterPro"/>
</dbReference>
<dbReference type="eggNOG" id="COG3961">
    <property type="taxonomic scope" value="Bacteria"/>
</dbReference>
<evidence type="ECO:0000256" key="4">
    <source>
        <dbReference type="ARBA" id="ARBA00022723"/>
    </source>
</evidence>
<dbReference type="GO" id="GO:0005829">
    <property type="term" value="C:cytosol"/>
    <property type="evidence" value="ECO:0007669"/>
    <property type="project" value="TreeGrafter"/>
</dbReference>
<dbReference type="CDD" id="cd02005">
    <property type="entry name" value="TPP_PDC_IPDC"/>
    <property type="match status" value="1"/>
</dbReference>
<dbReference type="InterPro" id="IPR000399">
    <property type="entry name" value="TPP-bd_CS"/>
</dbReference>
<organism evidence="14 15">
    <name type="scientific">Pantoea ananatis (strain LMG 20103)</name>
    <dbReference type="NCBI Taxonomy" id="706191"/>
    <lineage>
        <taxon>Bacteria</taxon>
        <taxon>Pseudomonadati</taxon>
        <taxon>Pseudomonadota</taxon>
        <taxon>Gammaproteobacteria</taxon>
        <taxon>Enterobacterales</taxon>
        <taxon>Erwiniaceae</taxon>
        <taxon>Pantoea</taxon>
    </lineage>
</organism>
<dbReference type="SMR" id="D4GJG2"/>
<dbReference type="Pfam" id="PF02775">
    <property type="entry name" value="TPP_enzyme_C"/>
    <property type="match status" value="1"/>
</dbReference>
<feature type="domain" description="Thiamine pyrophosphate enzyme TPP-binding" evidence="12">
    <location>
        <begin position="416"/>
        <end position="550"/>
    </location>
</feature>
<dbReference type="EMBL" id="CP001875">
    <property type="protein sequence ID" value="ADD77912.1"/>
    <property type="molecule type" value="Genomic_DNA"/>
</dbReference>
<protein>
    <submittedName>
        <fullName evidence="14">IpdC</fullName>
    </submittedName>
</protein>
<keyword evidence="6 9" id="KW-0460">Magnesium</keyword>
<dbReference type="InterPro" id="IPR029035">
    <property type="entry name" value="DHS-like_NAD/FAD-binding_dom"/>
</dbReference>
<evidence type="ECO:0000256" key="7">
    <source>
        <dbReference type="ARBA" id="ARBA00023052"/>
    </source>
</evidence>
<keyword evidence="15" id="KW-1185">Reference proteome</keyword>
<dbReference type="FunFam" id="3.40.50.970:FF:000019">
    <property type="entry name" value="Pyruvate decarboxylase isozyme"/>
    <property type="match status" value="1"/>
</dbReference>
<dbReference type="SUPFAM" id="SSF52518">
    <property type="entry name" value="Thiamin diphosphate-binding fold (THDP-binding)"/>
    <property type="match status" value="2"/>
</dbReference>
<evidence type="ECO:0000259" key="12">
    <source>
        <dbReference type="Pfam" id="PF02775"/>
    </source>
</evidence>
<dbReference type="KEGG" id="pam:PANA_2745"/>
<evidence type="ECO:0000256" key="1">
    <source>
        <dbReference type="ARBA" id="ARBA00001920"/>
    </source>
</evidence>
<sequence length="574" mass="61886">MLPFSPNFRHVRYLSEQSPSKEFAMSDFTVGDYLLARLQECGVRHLFGVPGDYNLQFLDRVIAHPDIGWVGCANELNAAYAADGYTRCTGAAALLTTFGVGELSAINGLAGSFAEYLPVIHIVGAPSSQAMQQGDCVHHTLGDGDFGHFIRMAKEVSAATAALTADNATAEIDRVILTALQQHRPGYLMLPVDVAQRQTSAPDQPLMPTTASSDEVRIAFQQAAERLLAPAKRVSLLADFLAQRWQQQPALAALRTGRAFPCATLLMGKGVLDEQQPGFVGTYAGEGSEGDVRQQIEEVDVTICAGVRFTDTITAGFTQQFSQARLIDIQPHSASVAGQTFAPLSMAEALQALLPVFERLGAGWQAACAPRAAEPVSDAALISQSAFWQAMQGFLQPGDIILADQGTAAFGAASLRLPVGAQLLVQPLWGSIGYTLPAAFGAQTARPGQRVILIIGDGSAQLTIQELGSMLRDQQHPLIFLLNNEGYTVERAIHGAAQRYNDIAQWNWTALPQAMSLECQAQSWRISETVQLQALMAQLTQQRRLSFIEVVMQKDDLPPLLRKVSACLSQRNGG</sequence>
<dbReference type="AlphaFoldDB" id="D4GJG2"/>
<dbReference type="PROSITE" id="PS00187">
    <property type="entry name" value="TPP_ENZYMES"/>
    <property type="match status" value="1"/>
</dbReference>
<name>D4GJG2_PANAM</name>
<evidence type="ECO:0000256" key="10">
    <source>
        <dbReference type="RuleBase" id="RU362132"/>
    </source>
</evidence>
<dbReference type="CDD" id="cd07038">
    <property type="entry name" value="TPP_PYR_PDC_IPDC_like"/>
    <property type="match status" value="1"/>
</dbReference>
<comment type="cofactor">
    <cofactor evidence="2">
        <name>thiamine diphosphate</name>
        <dbReference type="ChEBI" id="CHEBI:58937"/>
    </cofactor>
</comment>
<gene>
    <name evidence="14" type="primary">ipdC</name>
    <name evidence="14" type="ordered locus">PANA_2745</name>
</gene>
<comment type="cofactor">
    <cofactor evidence="9">
        <name>Mg(2+)</name>
        <dbReference type="ChEBI" id="CHEBI:18420"/>
    </cofactor>
    <text evidence="9">Binds 1 Mg(2+) per subunit.</text>
</comment>
<evidence type="ECO:0000259" key="13">
    <source>
        <dbReference type="Pfam" id="PF02776"/>
    </source>
</evidence>
<dbReference type="GO" id="GO:0004737">
    <property type="term" value="F:pyruvate decarboxylase activity"/>
    <property type="evidence" value="ECO:0007669"/>
    <property type="project" value="TreeGrafter"/>
</dbReference>
<dbReference type="InterPro" id="IPR047214">
    <property type="entry name" value="TPP_PDC_IPDC"/>
</dbReference>
<dbReference type="Pfam" id="PF00205">
    <property type="entry name" value="TPP_enzyme_M"/>
    <property type="match status" value="1"/>
</dbReference>
<proteinExistence type="inferred from homology"/>
<evidence type="ECO:0000313" key="15">
    <source>
        <dbReference type="Proteomes" id="UP000001702"/>
    </source>
</evidence>
<evidence type="ECO:0000256" key="3">
    <source>
        <dbReference type="ARBA" id="ARBA00007812"/>
    </source>
</evidence>
<dbReference type="InterPro" id="IPR047213">
    <property type="entry name" value="TPP_PYR_PDC_IPDC-like"/>
</dbReference>
<keyword evidence="7 10" id="KW-0786">Thiamine pyrophosphate</keyword>
<comment type="cofactor">
    <cofactor evidence="1">
        <name>a metal cation</name>
        <dbReference type="ChEBI" id="CHEBI:25213"/>
    </cofactor>
</comment>
<keyword evidence="8" id="KW-0456">Lyase</keyword>
<dbReference type="Proteomes" id="UP000001702">
    <property type="component" value="Chromosome"/>
</dbReference>
<feature type="binding site" evidence="9">
    <location>
        <position position="484"/>
    </location>
    <ligand>
        <name>Mg(2+)</name>
        <dbReference type="ChEBI" id="CHEBI:18420"/>
    </ligand>
</feature>
<dbReference type="InterPro" id="IPR029061">
    <property type="entry name" value="THDP-binding"/>
</dbReference>
<dbReference type="Gene3D" id="3.40.50.1220">
    <property type="entry name" value="TPP-binding domain"/>
    <property type="match status" value="1"/>
</dbReference>
<dbReference type="InterPro" id="IPR012000">
    <property type="entry name" value="Thiamin_PyroP_enz_cen_dom"/>
</dbReference>
<evidence type="ECO:0000256" key="9">
    <source>
        <dbReference type="PIRSR" id="PIRSR036565-2"/>
    </source>
</evidence>
<keyword evidence="5" id="KW-0210">Decarboxylase</keyword>
<dbReference type="HOGENOM" id="CLU_013748_0_2_6"/>
<dbReference type="STRING" id="706191.PANA_2745"/>
<dbReference type="PIRSF" id="PIRSF036565">
    <property type="entry name" value="Pyruvt_ip_decrb"/>
    <property type="match status" value="1"/>
</dbReference>
<dbReference type="InterPro" id="IPR012110">
    <property type="entry name" value="PDC/IPDC-like"/>
</dbReference>
<feature type="domain" description="Thiamine pyrophosphate enzyme central" evidence="11">
    <location>
        <begin position="223"/>
        <end position="341"/>
    </location>
</feature>
<dbReference type="GO" id="GO:0000287">
    <property type="term" value="F:magnesium ion binding"/>
    <property type="evidence" value="ECO:0007669"/>
    <property type="project" value="InterPro"/>
</dbReference>
<dbReference type="GO" id="GO:0000949">
    <property type="term" value="P:aromatic amino acid family catabolic process to alcohol via Ehrlich pathway"/>
    <property type="evidence" value="ECO:0007669"/>
    <property type="project" value="TreeGrafter"/>
</dbReference>
<dbReference type="InterPro" id="IPR011766">
    <property type="entry name" value="TPP_enzyme_TPP-bd"/>
</dbReference>
<evidence type="ECO:0000256" key="6">
    <source>
        <dbReference type="ARBA" id="ARBA00022842"/>
    </source>
</evidence>
<feature type="binding site" evidence="9">
    <location>
        <position position="457"/>
    </location>
    <ligand>
        <name>Mg(2+)</name>
        <dbReference type="ChEBI" id="CHEBI:18420"/>
    </ligand>
</feature>
<dbReference type="InterPro" id="IPR012001">
    <property type="entry name" value="Thiamin_PyroP_enz_TPP-bd_dom"/>
</dbReference>
<dbReference type="PANTHER" id="PTHR43452">
    <property type="entry name" value="PYRUVATE DECARBOXYLASE"/>
    <property type="match status" value="1"/>
</dbReference>
<evidence type="ECO:0000259" key="11">
    <source>
        <dbReference type="Pfam" id="PF00205"/>
    </source>
</evidence>
<reference evidence="14 15" key="1">
    <citation type="journal article" date="2010" name="J. Bacteriol.">
        <title>Genome sequence of Pantoea ananatis LMG20103, the causative agent of Eucalyptus blight and dieback.</title>
        <authorList>
            <person name="De Maayer P."/>
            <person name="Chan W.Y."/>
            <person name="Venter S.N."/>
            <person name="Toth I.K."/>
            <person name="Birch P.R."/>
            <person name="Joubert F."/>
            <person name="Coutinho T.A."/>
        </authorList>
    </citation>
    <scope>NUCLEOTIDE SEQUENCE [LARGE SCALE GENOMIC DNA]</scope>
    <source>
        <strain evidence="14 15">LMG 20103</strain>
    </source>
</reference>
<evidence type="ECO:0000313" key="14">
    <source>
        <dbReference type="EMBL" id="ADD77912.1"/>
    </source>
</evidence>
<dbReference type="Pfam" id="PF02776">
    <property type="entry name" value="TPP_enzyme_N"/>
    <property type="match status" value="1"/>
</dbReference>